<accession>A0A1Y5Z348</accession>
<proteinExistence type="predicted"/>
<keyword evidence="1" id="KW-0472">Membrane</keyword>
<evidence type="ECO:0000313" key="2">
    <source>
        <dbReference type="EMBL" id="SMD75271.1"/>
    </source>
</evidence>
<gene>
    <name evidence="2" type="ORF">BACERE00191_00989</name>
</gene>
<evidence type="ECO:0000256" key="1">
    <source>
        <dbReference type="SAM" id="Phobius"/>
    </source>
</evidence>
<feature type="transmembrane region" description="Helical" evidence="1">
    <location>
        <begin position="20"/>
        <end position="40"/>
    </location>
</feature>
<feature type="transmembrane region" description="Helical" evidence="1">
    <location>
        <begin position="60"/>
        <end position="78"/>
    </location>
</feature>
<organism evidence="2 3">
    <name type="scientific">Bacillus pacificus</name>
    <dbReference type="NCBI Taxonomy" id="2026187"/>
    <lineage>
        <taxon>Bacteria</taxon>
        <taxon>Bacillati</taxon>
        <taxon>Bacillota</taxon>
        <taxon>Bacilli</taxon>
        <taxon>Bacillales</taxon>
        <taxon>Bacillaceae</taxon>
        <taxon>Bacillus</taxon>
        <taxon>Bacillus cereus group</taxon>
    </lineage>
</organism>
<keyword evidence="1" id="KW-0812">Transmembrane</keyword>
<feature type="transmembrane region" description="Helical" evidence="1">
    <location>
        <begin position="217"/>
        <end position="239"/>
    </location>
</feature>
<protein>
    <submittedName>
        <fullName evidence="2">Uncharacterized protein</fullName>
    </submittedName>
</protein>
<dbReference type="Proteomes" id="UP000194499">
    <property type="component" value="Unassembled WGS sequence"/>
</dbReference>
<reference evidence="3" key="1">
    <citation type="submission" date="2017-04" db="EMBL/GenBank/DDBJ databases">
        <authorList>
            <person name="Criscuolo A."/>
        </authorList>
    </citation>
    <scope>NUCLEOTIDE SEQUENCE [LARGE SCALE GENOMIC DNA]</scope>
</reference>
<dbReference type="EMBL" id="FWZB01000024">
    <property type="protein sequence ID" value="SMD75271.1"/>
    <property type="molecule type" value="Genomic_DNA"/>
</dbReference>
<accession>A0A3P1B1X2</accession>
<dbReference type="AlphaFoldDB" id="A0A1Y5Z348"/>
<name>A0A1Y5Z348_9BACI</name>
<evidence type="ECO:0000313" key="3">
    <source>
        <dbReference type="Proteomes" id="UP000194499"/>
    </source>
</evidence>
<keyword evidence="1" id="KW-1133">Transmembrane helix</keyword>
<feature type="transmembrane region" description="Helical" evidence="1">
    <location>
        <begin position="99"/>
        <end position="121"/>
    </location>
</feature>
<feature type="transmembrane region" description="Helical" evidence="1">
    <location>
        <begin position="141"/>
        <end position="162"/>
    </location>
</feature>
<sequence>MLFSKSILHLYKNIKRNIFFIFLSLILFWILSLFNTYSFVRGANFSFELLNIFLSFKSEGFISFTFLPFCLILTTILIHQQDNPFLIVRFKTIYHYFTFKTIQIMMLSVLYVFTLTIIYFINASVFKIYTHTSFELNNYSAYLYIFYYTIILIVSVFNILLLQSILNIVLKNNLLSFICIIMMILLDQFLHIKLNISFILYHGIVIKKIDVLTLNTIINQCTYNLGILCIVLVGFHHVYSKKEFH</sequence>
<feature type="transmembrane region" description="Helical" evidence="1">
    <location>
        <begin position="174"/>
        <end position="192"/>
    </location>
</feature>